<protein>
    <submittedName>
        <fullName evidence="3">Uncharacterized protein</fullName>
    </submittedName>
</protein>
<evidence type="ECO:0000256" key="2">
    <source>
        <dbReference type="SAM" id="SignalP"/>
    </source>
</evidence>
<keyword evidence="4" id="KW-1185">Reference proteome</keyword>
<reference evidence="3 4" key="1">
    <citation type="submission" date="2023-05" db="EMBL/GenBank/DDBJ databases">
        <title>Xanthomonas rydalmerenesis sp. nov., a novel Xanthomonas species isolated from Fragaria x ananassa.</title>
        <authorList>
            <person name="McKnight D.J.E."/>
            <person name="Wong-Bajracharya J."/>
            <person name="Okoh E.B."/>
            <person name="Snijders F."/>
            <person name="Lidbetter F."/>
            <person name="Webster J."/>
            <person name="Djordjevic S.P."/>
            <person name="Bogema D.R."/>
            <person name="Chapman T.A."/>
        </authorList>
    </citation>
    <scope>NUCLEOTIDE SEQUENCE [LARGE SCALE GENOMIC DNA]</scope>
    <source>
        <strain evidence="3 4">DAR34883</strain>
    </source>
</reference>
<keyword evidence="2" id="KW-0732">Signal</keyword>
<organism evidence="3 4">
    <name type="scientific">Xanthomonas rydalmerensis</name>
    <dbReference type="NCBI Taxonomy" id="3046274"/>
    <lineage>
        <taxon>Bacteria</taxon>
        <taxon>Pseudomonadati</taxon>
        <taxon>Pseudomonadota</taxon>
        <taxon>Gammaproteobacteria</taxon>
        <taxon>Lysobacterales</taxon>
        <taxon>Lysobacteraceae</taxon>
        <taxon>Xanthomonas</taxon>
    </lineage>
</organism>
<proteinExistence type="predicted"/>
<sequence length="391" mass="42732">MMRPMQLQGHRRDSRPQRLWRCPLVAAVCAGLALGSAHAANADDVAVVLKLVKADGHASAKIAFDATSCRPCTPIHIDGYNADNAKETVVALRVPRMRTLELTFSGDPDAIERVRVEDGDVPFHYAQGRWVVQLAPLDRDAITAAEYSMHIVEPGMVLRLEHADPARRAGAYRSGAFPVRQRRAADTLEFAQREVVRRLGLGEQAVREGLGTIQIMGFDTNDPHGHRDDPPHIHMHLRWPQDTGTQIGHLYLDDHGLLVNNRMGIKGIERPPRDYGKGETATTIAPDGRPLYAHTITAEGWLQLGRPGQAPCLIQPLGDGGFDTGARIACPGLTPIPLTVRDDLTTGTVTVHTGDIEEIYRYDTDTGALTSPQDVPLPAPSVDTTRRATAR</sequence>
<dbReference type="RefSeq" id="WP_317844757.1">
    <property type="nucleotide sequence ID" value="NZ_CP126170.1"/>
</dbReference>
<accession>A0ABZ0JQ20</accession>
<name>A0ABZ0JQ20_9XANT</name>
<evidence type="ECO:0000313" key="3">
    <source>
        <dbReference type="EMBL" id="WOS41914.1"/>
    </source>
</evidence>
<evidence type="ECO:0000313" key="4">
    <source>
        <dbReference type="Proteomes" id="UP001302020"/>
    </source>
</evidence>
<dbReference type="EMBL" id="CP126172">
    <property type="protein sequence ID" value="WOS41914.1"/>
    <property type="molecule type" value="Genomic_DNA"/>
</dbReference>
<dbReference type="Proteomes" id="UP001302020">
    <property type="component" value="Chromosome"/>
</dbReference>
<feature type="chain" id="PRO_5045623845" evidence="2">
    <location>
        <begin position="40"/>
        <end position="391"/>
    </location>
</feature>
<feature type="region of interest" description="Disordered" evidence="1">
    <location>
        <begin position="367"/>
        <end position="391"/>
    </location>
</feature>
<feature type="signal peptide" evidence="2">
    <location>
        <begin position="1"/>
        <end position="39"/>
    </location>
</feature>
<gene>
    <name evidence="3" type="ORF">QN243_05495</name>
</gene>
<evidence type="ECO:0000256" key="1">
    <source>
        <dbReference type="SAM" id="MobiDB-lite"/>
    </source>
</evidence>